<evidence type="ECO:0000256" key="1">
    <source>
        <dbReference type="SAM" id="SignalP"/>
    </source>
</evidence>
<name>A0A315XX11_RUMFL</name>
<keyword evidence="1" id="KW-0732">Signal</keyword>
<protein>
    <submittedName>
        <fullName evidence="3">SH3 domain-containing protein</fullName>
    </submittedName>
</protein>
<dbReference type="OrthoDB" id="9808890at2"/>
<accession>A0A315XX11</accession>
<sequence length="107" mass="11229">MLKVKKLICSTIAAAAVFSAVAAPSTLISSNSSTPLVNSINAEASSALGTIEALQNVNIRTGPSTGYQKVGLLCGGKRVSYYDICGDWVSISPTGCRWVCLSYVRRV</sequence>
<evidence type="ECO:0000313" key="4">
    <source>
        <dbReference type="Proteomes" id="UP000245720"/>
    </source>
</evidence>
<gene>
    <name evidence="3" type="ORF">IE37_02457</name>
</gene>
<dbReference type="InterPro" id="IPR003646">
    <property type="entry name" value="SH3-like_bac-type"/>
</dbReference>
<feature type="signal peptide" evidence="1">
    <location>
        <begin position="1"/>
        <end position="22"/>
    </location>
</feature>
<evidence type="ECO:0000313" key="3">
    <source>
        <dbReference type="EMBL" id="PWJ11234.1"/>
    </source>
</evidence>
<evidence type="ECO:0000259" key="2">
    <source>
        <dbReference type="Pfam" id="PF08239"/>
    </source>
</evidence>
<dbReference type="EMBL" id="QGDI01000010">
    <property type="protein sequence ID" value="PWJ11234.1"/>
    <property type="molecule type" value="Genomic_DNA"/>
</dbReference>
<reference evidence="3 4" key="1">
    <citation type="submission" date="2018-05" db="EMBL/GenBank/DDBJ databases">
        <title>The Hungate 1000. A catalogue of reference genomes from the rumen microbiome.</title>
        <authorList>
            <person name="Kelly W."/>
        </authorList>
    </citation>
    <scope>NUCLEOTIDE SEQUENCE [LARGE SCALE GENOMIC DNA]</scope>
    <source>
        <strain evidence="3 4">SAb67</strain>
    </source>
</reference>
<feature type="domain" description="SH3b" evidence="2">
    <location>
        <begin position="56"/>
        <end position="95"/>
    </location>
</feature>
<comment type="caution">
    <text evidence="3">The sequence shown here is derived from an EMBL/GenBank/DDBJ whole genome shotgun (WGS) entry which is preliminary data.</text>
</comment>
<dbReference type="Pfam" id="PF08239">
    <property type="entry name" value="SH3_3"/>
    <property type="match status" value="1"/>
</dbReference>
<proteinExistence type="predicted"/>
<feature type="chain" id="PRO_5039275292" evidence="1">
    <location>
        <begin position="23"/>
        <end position="107"/>
    </location>
</feature>
<dbReference type="Proteomes" id="UP000245720">
    <property type="component" value="Unassembled WGS sequence"/>
</dbReference>
<organism evidence="3 4">
    <name type="scientific">Ruminococcus flavefaciens</name>
    <dbReference type="NCBI Taxonomy" id="1265"/>
    <lineage>
        <taxon>Bacteria</taxon>
        <taxon>Bacillati</taxon>
        <taxon>Bacillota</taxon>
        <taxon>Clostridia</taxon>
        <taxon>Eubacteriales</taxon>
        <taxon>Oscillospiraceae</taxon>
        <taxon>Ruminococcus</taxon>
    </lineage>
</organism>
<dbReference type="AlphaFoldDB" id="A0A315XX11"/>
<dbReference type="RefSeq" id="WP_109727192.1">
    <property type="nucleotide sequence ID" value="NZ_QGDI01000010.1"/>
</dbReference>
<dbReference type="Gene3D" id="2.30.30.40">
    <property type="entry name" value="SH3 Domains"/>
    <property type="match status" value="1"/>
</dbReference>